<evidence type="ECO:0000256" key="1">
    <source>
        <dbReference type="ARBA" id="ARBA00022737"/>
    </source>
</evidence>
<protein>
    <submittedName>
        <fullName evidence="3">Uncharacterized protein</fullName>
    </submittedName>
</protein>
<name>X6MUA8_RETFI</name>
<dbReference type="PANTHER" id="PTHR45641">
    <property type="entry name" value="TETRATRICOPEPTIDE REPEAT PROTEIN (AFU_ORTHOLOGUE AFUA_6G03870)"/>
    <property type="match status" value="1"/>
</dbReference>
<keyword evidence="4" id="KW-1185">Reference proteome</keyword>
<dbReference type="SUPFAM" id="SSF48452">
    <property type="entry name" value="TPR-like"/>
    <property type="match status" value="1"/>
</dbReference>
<dbReference type="EMBL" id="ASPP01016760">
    <property type="protein sequence ID" value="ETO17374.1"/>
    <property type="molecule type" value="Genomic_DNA"/>
</dbReference>
<evidence type="ECO:0000313" key="4">
    <source>
        <dbReference type="Proteomes" id="UP000023152"/>
    </source>
</evidence>
<evidence type="ECO:0000256" key="2">
    <source>
        <dbReference type="ARBA" id="ARBA00022803"/>
    </source>
</evidence>
<reference evidence="3 4" key="1">
    <citation type="journal article" date="2013" name="Curr. Biol.">
        <title>The Genome of the Foraminiferan Reticulomyxa filosa.</title>
        <authorList>
            <person name="Glockner G."/>
            <person name="Hulsmann N."/>
            <person name="Schleicher M."/>
            <person name="Noegel A.A."/>
            <person name="Eichinger L."/>
            <person name="Gallinger C."/>
            <person name="Pawlowski J."/>
            <person name="Sierra R."/>
            <person name="Euteneuer U."/>
            <person name="Pillet L."/>
            <person name="Moustafa A."/>
            <person name="Platzer M."/>
            <person name="Groth M."/>
            <person name="Szafranski K."/>
            <person name="Schliwa M."/>
        </authorList>
    </citation>
    <scope>NUCLEOTIDE SEQUENCE [LARGE SCALE GENOMIC DNA]</scope>
</reference>
<dbReference type="Gene3D" id="1.25.40.10">
    <property type="entry name" value="Tetratricopeptide repeat domain"/>
    <property type="match status" value="1"/>
</dbReference>
<gene>
    <name evidence="3" type="ORF">RFI_19948</name>
</gene>
<evidence type="ECO:0000313" key="3">
    <source>
        <dbReference type="EMBL" id="ETO17374.1"/>
    </source>
</evidence>
<sequence>MNVTYKKAEKKLNSGDKQINHVPFAIENTRMLANKNDILIRNQTLTKVKEEKLFKTFLAILIIKQCTCRGDKGYCKSEEKTIVQSIYYVTVLNIEKKLPLDQHYSKFKQTFFFLFVVTQFKQLLTTNLKRSNLVHCHSAKAYLCTGEKNSLKGLKAEMSLTEASVTIGSRDYALHLTNLTFDDLKEQVVKASEEDERGKVLTKITDLNGHDIETDKQLQNTSPLHFYAYFQSNDQEKKETNSAEIQIETLDIGKHWNKNWRHSNAIAAKCVMKMLNNNEQGLIIVANNTNLWQMAISKASIATNDGTFSFRVLINNEKLETKVFGEYCLYVIKSKIILFNEITIDGNVYAVNCEIQCKGNNVNITTQLFVTSHVIIPQSLTKSISPIQWDTKIHYDIFVPIQDLADASEQYVDKRNYSESINCLQQALHRSIKAFEAEEYDKAVEYDEKALQILSKALGLHIWNIYLRKRDYTKSIECYEHSLKIRKEILGISSRNIGDSCWNLAMALEQNGEKNKACQYFEESWKTYTVLYGEWNIETLRARKVSEKQ</sequence>
<dbReference type="InterPro" id="IPR011990">
    <property type="entry name" value="TPR-like_helical_dom_sf"/>
</dbReference>
<keyword evidence="1" id="KW-0677">Repeat</keyword>
<keyword evidence="2" id="KW-0802">TPR repeat</keyword>
<proteinExistence type="predicted"/>
<organism evidence="3 4">
    <name type="scientific">Reticulomyxa filosa</name>
    <dbReference type="NCBI Taxonomy" id="46433"/>
    <lineage>
        <taxon>Eukaryota</taxon>
        <taxon>Sar</taxon>
        <taxon>Rhizaria</taxon>
        <taxon>Retaria</taxon>
        <taxon>Foraminifera</taxon>
        <taxon>Monothalamids</taxon>
        <taxon>Reticulomyxidae</taxon>
        <taxon>Reticulomyxa</taxon>
    </lineage>
</organism>
<dbReference type="Pfam" id="PF13424">
    <property type="entry name" value="TPR_12"/>
    <property type="match status" value="1"/>
</dbReference>
<dbReference type="Proteomes" id="UP000023152">
    <property type="component" value="Unassembled WGS sequence"/>
</dbReference>
<accession>X6MUA8</accession>
<dbReference type="AlphaFoldDB" id="X6MUA8"/>
<comment type="caution">
    <text evidence="3">The sequence shown here is derived from an EMBL/GenBank/DDBJ whole genome shotgun (WGS) entry which is preliminary data.</text>
</comment>